<dbReference type="CDD" id="cd02526">
    <property type="entry name" value="GT2_RfbF_like"/>
    <property type="match status" value="1"/>
</dbReference>
<keyword evidence="2" id="KW-0808">Transferase</keyword>
<organism evidence="2 3">
    <name type="scientific">Fusobacterium necrogenes</name>
    <dbReference type="NCBI Taxonomy" id="858"/>
    <lineage>
        <taxon>Bacteria</taxon>
        <taxon>Fusobacteriati</taxon>
        <taxon>Fusobacteriota</taxon>
        <taxon>Fusobacteriia</taxon>
        <taxon>Fusobacteriales</taxon>
        <taxon>Fusobacteriaceae</taxon>
        <taxon>Fusobacterium</taxon>
    </lineage>
</organism>
<reference evidence="2 3" key="1">
    <citation type="submission" date="2018-06" db="EMBL/GenBank/DDBJ databases">
        <authorList>
            <consortium name="Pathogen Informatics"/>
            <person name="Doyle S."/>
        </authorList>
    </citation>
    <scope>NUCLEOTIDE SEQUENCE [LARGE SCALE GENOMIC DNA]</scope>
    <source>
        <strain evidence="2 3">NCTC10723</strain>
    </source>
</reference>
<proteinExistence type="predicted"/>
<dbReference type="OrthoDB" id="9771846at2"/>
<keyword evidence="3" id="KW-1185">Reference proteome</keyword>
<evidence type="ECO:0000313" key="3">
    <source>
        <dbReference type="Proteomes" id="UP000255328"/>
    </source>
</evidence>
<dbReference type="Gene3D" id="3.90.550.10">
    <property type="entry name" value="Spore Coat Polysaccharide Biosynthesis Protein SpsA, Chain A"/>
    <property type="match status" value="1"/>
</dbReference>
<dbReference type="EMBL" id="UGGU01000003">
    <property type="protein sequence ID" value="STO32267.1"/>
    <property type="molecule type" value="Genomic_DNA"/>
</dbReference>
<dbReference type="AlphaFoldDB" id="A0A377GZ45"/>
<sequence>MKNRKIYGVVVLYNPNISETINNINSYVSELDKLYIIDNSEKENYTRLENYITINKNIEYTWLGENKGIAKALNVGKNKAINEEADYFLTIDQDSSFKNNFREMINWLINNELLLEKVAIISPIHNLKEKNIKTKNKLEEKEIVMTSGNILNLNLIKNIGDFNEDFFIDEVDHEFCYRIREKGYKILCLNDIELNHKLGNLKNYKFFSVTNHNYIRRYYITRNRLYMIKRFPELKKKYIIKNFSDFFKIILFEKNKIKKIKYFFKGIDDFYKNKKGKLVEGV</sequence>
<evidence type="ECO:0000313" key="2">
    <source>
        <dbReference type="EMBL" id="STO32267.1"/>
    </source>
</evidence>
<accession>A0A377GZ45</accession>
<name>A0A377GZ45_9FUSO</name>
<dbReference type="SUPFAM" id="SSF53448">
    <property type="entry name" value="Nucleotide-diphospho-sugar transferases"/>
    <property type="match status" value="1"/>
</dbReference>
<dbReference type="GO" id="GO:0016740">
    <property type="term" value="F:transferase activity"/>
    <property type="evidence" value="ECO:0007669"/>
    <property type="project" value="UniProtKB-KW"/>
</dbReference>
<feature type="domain" description="Glycosyltransferase 2-like" evidence="1">
    <location>
        <begin position="15"/>
        <end position="131"/>
    </location>
</feature>
<protein>
    <submittedName>
        <fullName evidence="2">Rhamnosyltransferase</fullName>
    </submittedName>
</protein>
<dbReference type="InterPro" id="IPR029044">
    <property type="entry name" value="Nucleotide-diphossugar_trans"/>
</dbReference>
<gene>
    <name evidence="2" type="ORF">NCTC10723_01760</name>
</gene>
<evidence type="ECO:0000259" key="1">
    <source>
        <dbReference type="Pfam" id="PF00535"/>
    </source>
</evidence>
<dbReference type="Pfam" id="PF00535">
    <property type="entry name" value="Glycos_transf_2"/>
    <property type="match status" value="1"/>
</dbReference>
<dbReference type="RefSeq" id="WP_115271235.1">
    <property type="nucleotide sequence ID" value="NZ_UGGU01000003.1"/>
</dbReference>
<dbReference type="InterPro" id="IPR001173">
    <property type="entry name" value="Glyco_trans_2-like"/>
</dbReference>
<dbReference type="Proteomes" id="UP000255328">
    <property type="component" value="Unassembled WGS sequence"/>
</dbReference>